<proteinExistence type="predicted"/>
<comment type="caution">
    <text evidence="2">The sequence shown here is derived from an EMBL/GenBank/DDBJ whole genome shotgun (WGS) entry which is preliminary data.</text>
</comment>
<organism evidence="2 5">
    <name type="scientific">Dinothrombium tinctorium</name>
    <dbReference type="NCBI Taxonomy" id="1965070"/>
    <lineage>
        <taxon>Eukaryota</taxon>
        <taxon>Metazoa</taxon>
        <taxon>Ecdysozoa</taxon>
        <taxon>Arthropoda</taxon>
        <taxon>Chelicerata</taxon>
        <taxon>Arachnida</taxon>
        <taxon>Acari</taxon>
        <taxon>Acariformes</taxon>
        <taxon>Trombidiformes</taxon>
        <taxon>Prostigmata</taxon>
        <taxon>Anystina</taxon>
        <taxon>Parasitengona</taxon>
        <taxon>Trombidioidea</taxon>
        <taxon>Trombidiidae</taxon>
        <taxon>Dinothrombium</taxon>
    </lineage>
</organism>
<dbReference type="Proteomes" id="UP000285301">
    <property type="component" value="Unassembled WGS sequence"/>
</dbReference>
<accession>A0A3S3PE77</accession>
<sequence>MEVEMLKEKEKCREKYMRELSAKLKHEGVKIQLEEEFLVKFLRSRLYNVDQTCGAIKTYLANFKKYPKFFTGVDVIKDAVESGFFEILPERNVTGETISIMRPAKWNPSKMSFNQCIASTVYAFELDKMDEEAQINGTIEIIDMKDAGFRQFSKLEYLHDVVEIIKEFITQSTSICTSPSFHHLNFDDWNEKIKMNYNLLV</sequence>
<feature type="domain" description="CRAL-TRIO" evidence="1">
    <location>
        <begin position="84"/>
        <end position="168"/>
    </location>
</feature>
<dbReference type="GO" id="GO:0016020">
    <property type="term" value="C:membrane"/>
    <property type="evidence" value="ECO:0007669"/>
    <property type="project" value="TreeGrafter"/>
</dbReference>
<reference evidence="2 5" key="1">
    <citation type="journal article" date="2018" name="Gigascience">
        <title>Genomes of trombidid mites reveal novel predicted allergens and laterally-transferred genes associated with secondary metabolism.</title>
        <authorList>
            <person name="Dong X."/>
            <person name="Chaisiri K."/>
            <person name="Xia D."/>
            <person name="Armstrong S.D."/>
            <person name="Fang Y."/>
            <person name="Donnelly M.J."/>
            <person name="Kadowaki T."/>
            <person name="McGarry J.W."/>
            <person name="Darby A.C."/>
            <person name="Makepeace B.L."/>
        </authorList>
    </citation>
    <scope>NUCLEOTIDE SEQUENCE [LARGE SCALE GENOMIC DNA]</scope>
    <source>
        <strain evidence="2">UoL-WK</strain>
    </source>
</reference>
<dbReference type="STRING" id="1965070.A0A3S3PE77"/>
<dbReference type="EMBL" id="NCKU01002054">
    <property type="protein sequence ID" value="RWS10568.1"/>
    <property type="molecule type" value="Genomic_DNA"/>
</dbReference>
<dbReference type="PANTHER" id="PTHR10174">
    <property type="entry name" value="ALPHA-TOCOPHEROL TRANSFER PROTEIN-RELATED"/>
    <property type="match status" value="1"/>
</dbReference>
<dbReference type="SUPFAM" id="SSF46938">
    <property type="entry name" value="CRAL/TRIO N-terminal domain"/>
    <property type="match status" value="1"/>
</dbReference>
<dbReference type="SUPFAM" id="SSF52087">
    <property type="entry name" value="CRAL/TRIO domain"/>
    <property type="match status" value="1"/>
</dbReference>
<dbReference type="OrthoDB" id="75724at2759"/>
<evidence type="ECO:0000313" key="4">
    <source>
        <dbReference type="EMBL" id="RWS11835.1"/>
    </source>
</evidence>
<gene>
    <name evidence="4" type="ORF">B4U79_18035</name>
    <name evidence="3" type="ORF">B4U79_18079</name>
    <name evidence="2" type="ORF">B4U79_18248</name>
</gene>
<evidence type="ECO:0000313" key="3">
    <source>
        <dbReference type="EMBL" id="RWS10568.1"/>
    </source>
</evidence>
<dbReference type="InterPro" id="IPR036865">
    <property type="entry name" value="CRAL-TRIO_dom_sf"/>
</dbReference>
<dbReference type="EMBL" id="NCKU01001552">
    <property type="protein sequence ID" value="RWS11835.1"/>
    <property type="molecule type" value="Genomic_DNA"/>
</dbReference>
<evidence type="ECO:0000313" key="2">
    <source>
        <dbReference type="EMBL" id="RWS06604.1"/>
    </source>
</evidence>
<dbReference type="PANTHER" id="PTHR10174:SF208">
    <property type="entry name" value="CRAL-TRIO DOMAIN-CONTAINING PROTEIN DDB_G0278031"/>
    <property type="match status" value="1"/>
</dbReference>
<dbReference type="Pfam" id="PF00650">
    <property type="entry name" value="CRAL_TRIO"/>
    <property type="match status" value="1"/>
</dbReference>
<dbReference type="Gene3D" id="3.40.525.10">
    <property type="entry name" value="CRAL-TRIO lipid binding domain"/>
    <property type="match status" value="1"/>
</dbReference>
<dbReference type="EMBL" id="NCKU01003995">
    <property type="protein sequence ID" value="RWS06604.1"/>
    <property type="molecule type" value="Genomic_DNA"/>
</dbReference>
<dbReference type="AlphaFoldDB" id="A0A3S3PE77"/>
<dbReference type="InterPro" id="IPR001251">
    <property type="entry name" value="CRAL-TRIO_dom"/>
</dbReference>
<protein>
    <submittedName>
        <fullName evidence="2">Alpha-tocopherol transfer protein-like protein</fullName>
    </submittedName>
</protein>
<dbReference type="GO" id="GO:1902936">
    <property type="term" value="F:phosphatidylinositol bisphosphate binding"/>
    <property type="evidence" value="ECO:0007669"/>
    <property type="project" value="TreeGrafter"/>
</dbReference>
<dbReference type="InterPro" id="IPR036273">
    <property type="entry name" value="CRAL/TRIO_N_dom_sf"/>
</dbReference>
<reference evidence="2" key="2">
    <citation type="submission" date="2018-11" db="EMBL/GenBank/DDBJ databases">
        <title>Trombidioid mite genomics.</title>
        <authorList>
            <person name="Dong X."/>
        </authorList>
    </citation>
    <scope>NUCLEOTIDE SEQUENCE</scope>
    <source>
        <strain evidence="2">UoL-WK</strain>
    </source>
</reference>
<dbReference type="PRINTS" id="PR00180">
    <property type="entry name" value="CRETINALDHBP"/>
</dbReference>
<name>A0A3S3PE77_9ACAR</name>
<evidence type="ECO:0000313" key="5">
    <source>
        <dbReference type="Proteomes" id="UP000285301"/>
    </source>
</evidence>
<evidence type="ECO:0000259" key="1">
    <source>
        <dbReference type="Pfam" id="PF00650"/>
    </source>
</evidence>
<keyword evidence="5" id="KW-1185">Reference proteome</keyword>
<dbReference type="Gene3D" id="1.10.8.20">
    <property type="entry name" value="N-terminal domain of phosphatidylinositol transfer protein sec14p"/>
    <property type="match status" value="1"/>
</dbReference>